<organism evidence="7 8">
    <name type="scientific">Altererythrobacter rubellus</name>
    <dbReference type="NCBI Taxonomy" id="2173831"/>
    <lineage>
        <taxon>Bacteria</taxon>
        <taxon>Pseudomonadati</taxon>
        <taxon>Pseudomonadota</taxon>
        <taxon>Alphaproteobacteria</taxon>
        <taxon>Sphingomonadales</taxon>
        <taxon>Erythrobacteraceae</taxon>
        <taxon>Altererythrobacter</taxon>
    </lineage>
</organism>
<feature type="transmembrane region" description="Helical" evidence="5">
    <location>
        <begin position="118"/>
        <end position="144"/>
    </location>
</feature>
<keyword evidence="5" id="KW-0812">Transmembrane</keyword>
<dbReference type="PANTHER" id="PTHR34220">
    <property type="entry name" value="SENSOR HISTIDINE KINASE YPDA"/>
    <property type="match status" value="1"/>
</dbReference>
<sequence>MSVLPFQPTPFFANKNKAFWNLQLAGWGGAFLLRAAAAIANGQPLDLLAVIIVTTITGFSISLILSVVYRQLISKQPFVTWGLTMIALLVGVALYASMETWVHGIYSAGIVESTFAQRFIGFVYIPATLLGGWTALYFAMNYFLTVEEQADRLERLEAQATSAQLAMLRYQLNPHFLFNTLNSISTLVLLKQTEPANAMLSRLSAFLRHTLIMEPGSIVTLAQEMETLQLYLDIERMRFEDRLRTEFTIDDEANGALLPSMLLQPLVENAVKYAVSPQEEGARIDLTAKVSNGRLKIEVSDTGPGVNGPRQGSLLELAKQNAQQTTSTGVGLANIRNRLMQAYGDNHQFRTSSGSGGGFIVTIDIPFETAEEEAAETAQESAPAQLASPAQQSTTAPFAPGRPLESNA</sequence>
<dbReference type="Pfam" id="PF02518">
    <property type="entry name" value="HATPase_c"/>
    <property type="match status" value="1"/>
</dbReference>
<dbReference type="InterPro" id="IPR010559">
    <property type="entry name" value="Sig_transdc_His_kin_internal"/>
</dbReference>
<accession>A0A9Y2B824</accession>
<feature type="coiled-coil region" evidence="3">
    <location>
        <begin position="146"/>
        <end position="173"/>
    </location>
</feature>
<dbReference type="Proteomes" id="UP001231445">
    <property type="component" value="Chromosome"/>
</dbReference>
<dbReference type="Pfam" id="PF06580">
    <property type="entry name" value="His_kinase"/>
    <property type="match status" value="1"/>
</dbReference>
<feature type="region of interest" description="Disordered" evidence="4">
    <location>
        <begin position="370"/>
        <end position="408"/>
    </location>
</feature>
<dbReference type="SUPFAM" id="SSF55874">
    <property type="entry name" value="ATPase domain of HSP90 chaperone/DNA topoisomerase II/histidine kinase"/>
    <property type="match status" value="1"/>
</dbReference>
<keyword evidence="5" id="KW-1133">Transmembrane helix</keyword>
<keyword evidence="7" id="KW-0418">Kinase</keyword>
<dbReference type="EMBL" id="CP127221">
    <property type="protein sequence ID" value="WIW95808.1"/>
    <property type="molecule type" value="Genomic_DNA"/>
</dbReference>
<dbReference type="InterPro" id="IPR050640">
    <property type="entry name" value="Bact_2-comp_sensor_kinase"/>
</dbReference>
<protein>
    <recommendedName>
        <fullName evidence="2">histidine kinase</fullName>
        <ecNumber evidence="2">2.7.13.3</ecNumber>
    </recommendedName>
</protein>
<proteinExistence type="predicted"/>
<dbReference type="InterPro" id="IPR005467">
    <property type="entry name" value="His_kinase_dom"/>
</dbReference>
<feature type="domain" description="Histidine kinase" evidence="6">
    <location>
        <begin position="262"/>
        <end position="369"/>
    </location>
</feature>
<dbReference type="Gene3D" id="3.30.565.10">
    <property type="entry name" value="Histidine kinase-like ATPase, C-terminal domain"/>
    <property type="match status" value="1"/>
</dbReference>
<dbReference type="SMART" id="SM00387">
    <property type="entry name" value="HATPase_c"/>
    <property type="match status" value="1"/>
</dbReference>
<dbReference type="PROSITE" id="PS50109">
    <property type="entry name" value="HIS_KIN"/>
    <property type="match status" value="1"/>
</dbReference>
<evidence type="ECO:0000313" key="7">
    <source>
        <dbReference type="EMBL" id="WIW95808.1"/>
    </source>
</evidence>
<evidence type="ECO:0000256" key="2">
    <source>
        <dbReference type="ARBA" id="ARBA00012438"/>
    </source>
</evidence>
<keyword evidence="5" id="KW-0472">Membrane</keyword>
<evidence type="ECO:0000256" key="3">
    <source>
        <dbReference type="SAM" id="Coils"/>
    </source>
</evidence>
<dbReference type="InterPro" id="IPR004358">
    <property type="entry name" value="Sig_transdc_His_kin-like_C"/>
</dbReference>
<dbReference type="InterPro" id="IPR003594">
    <property type="entry name" value="HATPase_dom"/>
</dbReference>
<keyword evidence="8" id="KW-1185">Reference proteome</keyword>
<gene>
    <name evidence="7" type="ORF">QQX03_01515</name>
</gene>
<dbReference type="PRINTS" id="PR00344">
    <property type="entry name" value="BCTRLSENSOR"/>
</dbReference>
<evidence type="ECO:0000259" key="6">
    <source>
        <dbReference type="PROSITE" id="PS50109"/>
    </source>
</evidence>
<dbReference type="RefSeq" id="WP_285976121.1">
    <property type="nucleotide sequence ID" value="NZ_CP127221.1"/>
</dbReference>
<dbReference type="GO" id="GO:0000155">
    <property type="term" value="F:phosphorelay sensor kinase activity"/>
    <property type="evidence" value="ECO:0007669"/>
    <property type="project" value="InterPro"/>
</dbReference>
<evidence type="ECO:0000313" key="8">
    <source>
        <dbReference type="Proteomes" id="UP001231445"/>
    </source>
</evidence>
<dbReference type="AlphaFoldDB" id="A0A9Y2B824"/>
<keyword evidence="3" id="KW-0175">Coiled coil</keyword>
<dbReference type="EC" id="2.7.13.3" evidence="2"/>
<feature type="transmembrane region" description="Helical" evidence="5">
    <location>
        <begin position="47"/>
        <end position="69"/>
    </location>
</feature>
<evidence type="ECO:0000256" key="5">
    <source>
        <dbReference type="SAM" id="Phobius"/>
    </source>
</evidence>
<dbReference type="GO" id="GO:0016020">
    <property type="term" value="C:membrane"/>
    <property type="evidence" value="ECO:0007669"/>
    <property type="project" value="InterPro"/>
</dbReference>
<dbReference type="KEGG" id="arue:QQX03_01515"/>
<name>A0A9Y2B824_9SPHN</name>
<comment type="catalytic activity">
    <reaction evidence="1">
        <text>ATP + protein L-histidine = ADP + protein N-phospho-L-histidine.</text>
        <dbReference type="EC" id="2.7.13.3"/>
    </reaction>
</comment>
<evidence type="ECO:0000256" key="1">
    <source>
        <dbReference type="ARBA" id="ARBA00000085"/>
    </source>
</evidence>
<keyword evidence="7" id="KW-0808">Transferase</keyword>
<dbReference type="InterPro" id="IPR036890">
    <property type="entry name" value="HATPase_C_sf"/>
</dbReference>
<feature type="transmembrane region" description="Helical" evidence="5">
    <location>
        <begin position="78"/>
        <end position="98"/>
    </location>
</feature>
<feature type="compositionally biased region" description="Low complexity" evidence="4">
    <location>
        <begin position="376"/>
        <end position="396"/>
    </location>
</feature>
<dbReference type="PANTHER" id="PTHR34220:SF7">
    <property type="entry name" value="SENSOR HISTIDINE KINASE YPDA"/>
    <property type="match status" value="1"/>
</dbReference>
<evidence type="ECO:0000256" key="4">
    <source>
        <dbReference type="SAM" id="MobiDB-lite"/>
    </source>
</evidence>
<reference evidence="7 8" key="1">
    <citation type="submission" date="2023-06" db="EMBL/GenBank/DDBJ databases">
        <title>Altererythrobacter rubellus NBRC 112769 genome.</title>
        <authorList>
            <person name="Zhang K."/>
        </authorList>
    </citation>
    <scope>NUCLEOTIDE SEQUENCE [LARGE SCALE GENOMIC DNA]</scope>
    <source>
        <strain evidence="7 8">NBRC 112769</strain>
    </source>
</reference>